<dbReference type="EMBL" id="LAZR01021329">
    <property type="protein sequence ID" value="KKL85721.1"/>
    <property type="molecule type" value="Genomic_DNA"/>
</dbReference>
<name>A0A0F9G5J2_9ZZZZ</name>
<comment type="caution">
    <text evidence="1">The sequence shown here is derived from an EMBL/GenBank/DDBJ whole genome shotgun (WGS) entry which is preliminary data.</text>
</comment>
<gene>
    <name evidence="1" type="ORF">LCGC14_1951940</name>
</gene>
<evidence type="ECO:0000313" key="1">
    <source>
        <dbReference type="EMBL" id="KKL85721.1"/>
    </source>
</evidence>
<sequence>MGLSCSEQELVVLHSDAIKDHAPEYGRGRWCEKESSKAGIGEDAFSTYFYANNAPSLFNFLALLKHFGKTYGDSIVEVAGFHLHRIGAALDMPDDAEFHLALAEKLEAVAGDFRDRAAKKGGKE</sequence>
<accession>A0A0F9G5J2</accession>
<proteinExistence type="predicted"/>
<dbReference type="AlphaFoldDB" id="A0A0F9G5J2"/>
<protein>
    <submittedName>
        <fullName evidence="1">Uncharacterized protein</fullName>
    </submittedName>
</protein>
<reference evidence="1" key="1">
    <citation type="journal article" date="2015" name="Nature">
        <title>Complex archaea that bridge the gap between prokaryotes and eukaryotes.</title>
        <authorList>
            <person name="Spang A."/>
            <person name="Saw J.H."/>
            <person name="Jorgensen S.L."/>
            <person name="Zaremba-Niedzwiedzka K."/>
            <person name="Martijn J."/>
            <person name="Lind A.E."/>
            <person name="van Eijk R."/>
            <person name="Schleper C."/>
            <person name="Guy L."/>
            <person name="Ettema T.J."/>
        </authorList>
    </citation>
    <scope>NUCLEOTIDE SEQUENCE</scope>
</reference>
<organism evidence="1">
    <name type="scientific">marine sediment metagenome</name>
    <dbReference type="NCBI Taxonomy" id="412755"/>
    <lineage>
        <taxon>unclassified sequences</taxon>
        <taxon>metagenomes</taxon>
        <taxon>ecological metagenomes</taxon>
    </lineage>
</organism>